<dbReference type="RefSeq" id="WP_319834379.1">
    <property type="nucleotide sequence ID" value="NZ_CP138858.1"/>
</dbReference>
<organism evidence="2 3">
    <name type="scientific">Coraliomargarita algicola</name>
    <dbReference type="NCBI Taxonomy" id="3092156"/>
    <lineage>
        <taxon>Bacteria</taxon>
        <taxon>Pseudomonadati</taxon>
        <taxon>Verrucomicrobiota</taxon>
        <taxon>Opitutia</taxon>
        <taxon>Puniceicoccales</taxon>
        <taxon>Coraliomargaritaceae</taxon>
        <taxon>Coraliomargarita</taxon>
    </lineage>
</organism>
<evidence type="ECO:0000313" key="2">
    <source>
        <dbReference type="EMBL" id="WPJ97537.1"/>
    </source>
</evidence>
<feature type="transmembrane region" description="Helical" evidence="1">
    <location>
        <begin position="7"/>
        <end position="27"/>
    </location>
</feature>
<keyword evidence="1" id="KW-1133">Transmembrane helix</keyword>
<protein>
    <submittedName>
        <fullName evidence="2">Uncharacterized protein</fullName>
    </submittedName>
</protein>
<evidence type="ECO:0000256" key="1">
    <source>
        <dbReference type="SAM" id="Phobius"/>
    </source>
</evidence>
<keyword evidence="3" id="KW-1185">Reference proteome</keyword>
<keyword evidence="1" id="KW-0472">Membrane</keyword>
<accession>A0ABZ0RRK5</accession>
<dbReference type="Proteomes" id="UP001324993">
    <property type="component" value="Chromosome"/>
</dbReference>
<evidence type="ECO:0000313" key="3">
    <source>
        <dbReference type="Proteomes" id="UP001324993"/>
    </source>
</evidence>
<name>A0ABZ0RRK5_9BACT</name>
<sequence>MKLPKRLIYLIEAILVIFIGWAIFGVLTHSSSLESVTVTLTPGGVEYHDKTVFGVGANDRAADYWLRVHTTEGTRDLGIFANTEIGDGLTFTPQSNIPMEEIVDLQLLDKDKFENDVLEQFPYETEQHVGVNYTLEISSTMKLESGFAWFFKTPVGIALLTGLMLGIVIVVIGNGGFSI</sequence>
<gene>
    <name evidence="2" type="ORF">SH580_07415</name>
</gene>
<keyword evidence="1" id="KW-0812">Transmembrane</keyword>
<proteinExistence type="predicted"/>
<feature type="transmembrane region" description="Helical" evidence="1">
    <location>
        <begin position="155"/>
        <end position="177"/>
    </location>
</feature>
<reference evidence="2 3" key="1">
    <citation type="submission" date="2023-11" db="EMBL/GenBank/DDBJ databases">
        <title>Coraliomargarita sp. nov., isolated from marine algae.</title>
        <authorList>
            <person name="Lee J.K."/>
            <person name="Baek J.H."/>
            <person name="Kim J.M."/>
            <person name="Choi D.G."/>
            <person name="Jeon C.O."/>
        </authorList>
    </citation>
    <scope>NUCLEOTIDE SEQUENCE [LARGE SCALE GENOMIC DNA]</scope>
    <source>
        <strain evidence="2 3">J2-16</strain>
    </source>
</reference>
<dbReference type="EMBL" id="CP138858">
    <property type="protein sequence ID" value="WPJ97537.1"/>
    <property type="molecule type" value="Genomic_DNA"/>
</dbReference>